<protein>
    <submittedName>
        <fullName evidence="1">Uncharacterized protein</fullName>
    </submittedName>
</protein>
<dbReference type="AlphaFoldDB" id="A0A381C1I1"/>
<accession>A0A381C1I1</accession>
<reference evidence="1 2" key="1">
    <citation type="submission" date="2018-06" db="EMBL/GenBank/DDBJ databases">
        <authorList>
            <consortium name="Pathogen Informatics"/>
            <person name="Doyle S."/>
        </authorList>
    </citation>
    <scope>NUCLEOTIDE SEQUENCE [LARGE SCALE GENOMIC DNA]</scope>
    <source>
        <strain evidence="1 2">NCTC12119</strain>
    </source>
</reference>
<dbReference type="EMBL" id="UIGI01000001">
    <property type="protein sequence ID" value="SUW61632.1"/>
    <property type="molecule type" value="Genomic_DNA"/>
</dbReference>
<evidence type="ECO:0000313" key="2">
    <source>
        <dbReference type="Proteomes" id="UP000255528"/>
    </source>
</evidence>
<gene>
    <name evidence="1" type="ORF">NCTC12119_00029</name>
</gene>
<organism evidence="1 2">
    <name type="scientific">Buttiauxella agrestis</name>
    <dbReference type="NCBI Taxonomy" id="82977"/>
    <lineage>
        <taxon>Bacteria</taxon>
        <taxon>Pseudomonadati</taxon>
        <taxon>Pseudomonadota</taxon>
        <taxon>Gammaproteobacteria</taxon>
        <taxon>Enterobacterales</taxon>
        <taxon>Enterobacteriaceae</taxon>
        <taxon>Buttiauxella</taxon>
    </lineage>
</organism>
<dbReference type="Proteomes" id="UP000255528">
    <property type="component" value="Unassembled WGS sequence"/>
</dbReference>
<proteinExistence type="predicted"/>
<evidence type="ECO:0000313" key="1">
    <source>
        <dbReference type="EMBL" id="SUW61632.1"/>
    </source>
</evidence>
<sequence>MAACKASTAIFVASETAAEIYKREAVSRLPLVRLEGQELLKVFHGDFKQLQ</sequence>
<name>A0A381C1I1_9ENTR</name>
<dbReference type="RefSeq" id="WP_172588641.1">
    <property type="nucleotide sequence ID" value="NZ_UIGI01000001.1"/>
</dbReference>